<evidence type="ECO:0000256" key="3">
    <source>
        <dbReference type="ARBA" id="ARBA00022801"/>
    </source>
</evidence>
<dbReference type="NCBIfam" id="NF005914">
    <property type="entry name" value="PRK07907.1"/>
    <property type="match status" value="1"/>
</dbReference>
<dbReference type="GO" id="GO:0046872">
    <property type="term" value="F:metal ion binding"/>
    <property type="evidence" value="ECO:0007669"/>
    <property type="project" value="UniProtKB-KW"/>
</dbReference>
<proteinExistence type="predicted"/>
<dbReference type="PANTHER" id="PTHR43270">
    <property type="entry name" value="BETA-ALA-HIS DIPEPTIDASE"/>
    <property type="match status" value="1"/>
</dbReference>
<evidence type="ECO:0000313" key="5">
    <source>
        <dbReference type="EMBL" id="GAJ96829.1"/>
    </source>
</evidence>
<evidence type="ECO:0000313" key="6">
    <source>
        <dbReference type="Proteomes" id="UP000026941"/>
    </source>
</evidence>
<sequence>MPKPTNDQIEAVLSHVDQTMDQSLQRLFDLIRIPSVSTDPAYRDDCRRAAEWLSSDLATIGFDASVRDTSGHPMVVGHEKRAGGPHVLFYGHYDVQPVDPLPLWKTDPFEPVLQPMENGDTAIVARGASDDKGQLMTFVEACRAWKSVTGTLPIQVSILFEGEEEAGSPSLAPFLDRTASELASDTVLVCDTDMWDHDTPAVTTMLRGLVSQEIEITCADRDLHSGMFGNAARNALQVLSEIVASLRTPDGGVAIAGFYDGVRELPEAVKAQWKSLPFDEDGFLHDIGLSIPAGEKDRSILEQVWARPSCEINGMSGGYTGDGFKTVIPAKASAKISFRLVEGQDPVAIRDAFQAHVWARIPSDCSVSFKEYGLAPATTMPLDSPFLRKTLEALTVEWQREAALAGTGGSIPIIGEFKRRLGCDALLVGFARFDNRIHSPNEKYDLSSFHKGIRSWVRILASFCEIEQAAS</sequence>
<evidence type="ECO:0000256" key="1">
    <source>
        <dbReference type="ARBA" id="ARBA00022670"/>
    </source>
</evidence>
<keyword evidence="1" id="KW-0645">Protease</keyword>
<comment type="caution">
    <text evidence="5">The sequence shown here is derived from an EMBL/GenBank/DDBJ whole genome shotgun (WGS) entry which is preliminary data.</text>
</comment>
<gene>
    <name evidence="5" type="ORF">RRH01S_26_00250</name>
</gene>
<dbReference type="RefSeq" id="WP_042477272.1">
    <property type="nucleotide sequence ID" value="NZ_BAYX01000026.1"/>
</dbReference>
<feature type="domain" description="Peptidase M20 dimerisation" evidence="4">
    <location>
        <begin position="214"/>
        <end position="358"/>
    </location>
</feature>
<dbReference type="GO" id="GO:0006508">
    <property type="term" value="P:proteolysis"/>
    <property type="evidence" value="ECO:0007669"/>
    <property type="project" value="UniProtKB-KW"/>
</dbReference>
<dbReference type="NCBIfam" id="NF006053">
    <property type="entry name" value="PRK08201.1"/>
    <property type="match status" value="1"/>
</dbReference>
<reference evidence="5 6" key="1">
    <citation type="submission" date="2014-05" db="EMBL/GenBank/DDBJ databases">
        <title>Whole genome shotgun sequence of Rhizobium rhizogenes NBRC 13257.</title>
        <authorList>
            <person name="Katano-Makiyama Y."/>
            <person name="Hosoyama A."/>
            <person name="Hashimoto M."/>
            <person name="Hosoyama Y."/>
            <person name="Noguchi M."/>
            <person name="Tsuchikane K."/>
            <person name="Kimura A."/>
            <person name="Ohji S."/>
            <person name="Ichikawa N."/>
            <person name="Yamazoe A."/>
            <person name="Fujita N."/>
        </authorList>
    </citation>
    <scope>NUCLEOTIDE SEQUENCE [LARGE SCALE GENOMIC DNA]</scope>
    <source>
        <strain evidence="5 6">NBRC 13257</strain>
    </source>
</reference>
<dbReference type="Pfam" id="PF07687">
    <property type="entry name" value="M20_dimer"/>
    <property type="match status" value="1"/>
</dbReference>
<dbReference type="AlphaFoldDB" id="A0AA87QET6"/>
<dbReference type="InterPro" id="IPR011650">
    <property type="entry name" value="Peptidase_M20_dimer"/>
</dbReference>
<organism evidence="5 6">
    <name type="scientific">Rhizobium rhizogenes NBRC 13257</name>
    <dbReference type="NCBI Taxonomy" id="1220581"/>
    <lineage>
        <taxon>Bacteria</taxon>
        <taxon>Pseudomonadati</taxon>
        <taxon>Pseudomonadota</taxon>
        <taxon>Alphaproteobacteria</taxon>
        <taxon>Hyphomicrobiales</taxon>
        <taxon>Rhizobiaceae</taxon>
        <taxon>Rhizobium/Agrobacterium group</taxon>
        <taxon>Rhizobium</taxon>
    </lineage>
</organism>
<protein>
    <submittedName>
        <fullName evidence="5">Peptidase M20 family protein</fullName>
    </submittedName>
</protein>
<dbReference type="Pfam" id="PF01546">
    <property type="entry name" value="Peptidase_M20"/>
    <property type="match status" value="1"/>
</dbReference>
<keyword evidence="2" id="KW-0479">Metal-binding</keyword>
<dbReference type="PANTHER" id="PTHR43270:SF12">
    <property type="entry name" value="SUCCINYL-DIAMINOPIMELATE DESUCCINYLASE"/>
    <property type="match status" value="1"/>
</dbReference>
<dbReference type="InterPro" id="IPR002933">
    <property type="entry name" value="Peptidase_M20"/>
</dbReference>
<evidence type="ECO:0000256" key="2">
    <source>
        <dbReference type="ARBA" id="ARBA00022723"/>
    </source>
</evidence>
<dbReference type="Proteomes" id="UP000026941">
    <property type="component" value="Unassembled WGS sequence"/>
</dbReference>
<dbReference type="Gene3D" id="3.30.70.360">
    <property type="match status" value="1"/>
</dbReference>
<dbReference type="Gene3D" id="3.40.630.10">
    <property type="entry name" value="Zn peptidases"/>
    <property type="match status" value="1"/>
</dbReference>
<dbReference type="GeneID" id="86851789"/>
<name>A0AA87QET6_RHIRH</name>
<dbReference type="NCBIfam" id="NF006579">
    <property type="entry name" value="PRK09104.1"/>
    <property type="match status" value="1"/>
</dbReference>
<dbReference type="EMBL" id="BAYX01000026">
    <property type="protein sequence ID" value="GAJ96829.1"/>
    <property type="molecule type" value="Genomic_DNA"/>
</dbReference>
<accession>A0AA87QET6</accession>
<keyword evidence="3" id="KW-0378">Hydrolase</keyword>
<dbReference type="InterPro" id="IPR051458">
    <property type="entry name" value="Cyt/Met_Dipeptidase"/>
</dbReference>
<dbReference type="SUPFAM" id="SSF53187">
    <property type="entry name" value="Zn-dependent exopeptidases"/>
    <property type="match status" value="1"/>
</dbReference>
<evidence type="ECO:0000259" key="4">
    <source>
        <dbReference type="Pfam" id="PF07687"/>
    </source>
</evidence>
<dbReference type="GO" id="GO:0008233">
    <property type="term" value="F:peptidase activity"/>
    <property type="evidence" value="ECO:0007669"/>
    <property type="project" value="UniProtKB-KW"/>
</dbReference>